<reference evidence="1 2" key="1">
    <citation type="submission" date="2015-10" db="EMBL/GenBank/DDBJ databases">
        <authorList>
            <person name="Gilbert D.G."/>
        </authorList>
    </citation>
    <scope>NUCLEOTIDE SEQUENCE [LARGE SCALE GENOMIC DNA]</scope>
    <source>
        <strain evidence="1">FVVF132</strain>
    </source>
</reference>
<gene>
    <name evidence="1" type="ORF">AAES_158510</name>
</gene>
<dbReference type="AlphaFoldDB" id="A0A0Q3UQ00"/>
<comment type="caution">
    <text evidence="1">The sequence shown here is derived from an EMBL/GenBank/DDBJ whole genome shotgun (WGS) entry which is preliminary data.</text>
</comment>
<name>A0A0Q3UQ00_AMAAE</name>
<evidence type="ECO:0000313" key="1">
    <source>
        <dbReference type="EMBL" id="KQK74202.1"/>
    </source>
</evidence>
<sequence length="72" mass="7944">MDKIVPTYAGESKSEVKQIDAKDFGLTEKEQNIIQHKGMIIVSSSSYKPVDMFEKIVMTNVVLGVRSNLGAV</sequence>
<accession>A0A0Q3UQ00</accession>
<organism evidence="1 2">
    <name type="scientific">Amazona aestiva</name>
    <name type="common">Blue-fronted Amazon parrot</name>
    <dbReference type="NCBI Taxonomy" id="12930"/>
    <lineage>
        <taxon>Eukaryota</taxon>
        <taxon>Metazoa</taxon>
        <taxon>Chordata</taxon>
        <taxon>Craniata</taxon>
        <taxon>Vertebrata</taxon>
        <taxon>Euteleostomi</taxon>
        <taxon>Archelosauria</taxon>
        <taxon>Archosauria</taxon>
        <taxon>Dinosauria</taxon>
        <taxon>Saurischia</taxon>
        <taxon>Theropoda</taxon>
        <taxon>Coelurosauria</taxon>
        <taxon>Aves</taxon>
        <taxon>Neognathae</taxon>
        <taxon>Neoaves</taxon>
        <taxon>Telluraves</taxon>
        <taxon>Australaves</taxon>
        <taxon>Psittaciformes</taxon>
        <taxon>Psittacidae</taxon>
        <taxon>Amazona</taxon>
    </lineage>
</organism>
<keyword evidence="2" id="KW-1185">Reference proteome</keyword>
<proteinExistence type="predicted"/>
<dbReference type="Proteomes" id="UP000051836">
    <property type="component" value="Unassembled WGS sequence"/>
</dbReference>
<evidence type="ECO:0000313" key="2">
    <source>
        <dbReference type="Proteomes" id="UP000051836"/>
    </source>
</evidence>
<dbReference type="EMBL" id="LMAW01003077">
    <property type="protein sequence ID" value="KQK74202.1"/>
    <property type="molecule type" value="Genomic_DNA"/>
</dbReference>
<protein>
    <submittedName>
        <fullName evidence="1">Uncharacterized protein</fullName>
    </submittedName>
</protein>